<dbReference type="Proteomes" id="UP000541470">
    <property type="component" value="Unassembled WGS sequence"/>
</dbReference>
<comment type="catalytic activity">
    <reaction evidence="2">
        <text>2 GTP = 3',3'-c-di-GMP + 2 diphosphate</text>
        <dbReference type="Rhea" id="RHEA:24898"/>
        <dbReference type="ChEBI" id="CHEBI:33019"/>
        <dbReference type="ChEBI" id="CHEBI:37565"/>
        <dbReference type="ChEBI" id="CHEBI:58805"/>
        <dbReference type="EC" id="2.7.7.65"/>
    </reaction>
</comment>
<dbReference type="EC" id="2.7.7.65" evidence="1"/>
<dbReference type="Pfam" id="PF00990">
    <property type="entry name" value="GGDEF"/>
    <property type="match status" value="1"/>
</dbReference>
<evidence type="ECO:0000256" key="2">
    <source>
        <dbReference type="ARBA" id="ARBA00034247"/>
    </source>
</evidence>
<dbReference type="GO" id="GO:1902201">
    <property type="term" value="P:negative regulation of bacterial-type flagellum-dependent cell motility"/>
    <property type="evidence" value="ECO:0007669"/>
    <property type="project" value="TreeGrafter"/>
</dbReference>
<evidence type="ECO:0000313" key="4">
    <source>
        <dbReference type="EMBL" id="NML74181.1"/>
    </source>
</evidence>
<dbReference type="InterPro" id="IPR043128">
    <property type="entry name" value="Rev_trsase/Diguanyl_cyclase"/>
</dbReference>
<feature type="domain" description="GGDEF" evidence="3">
    <location>
        <begin position="215"/>
        <end position="350"/>
    </location>
</feature>
<dbReference type="InterPro" id="IPR029787">
    <property type="entry name" value="Nucleotide_cyclase"/>
</dbReference>
<gene>
    <name evidence="4" type="ORF">HHL25_08625</name>
</gene>
<protein>
    <recommendedName>
        <fullName evidence="1">diguanylate cyclase</fullName>
        <ecNumber evidence="1">2.7.7.65</ecNumber>
    </recommendedName>
</protein>
<evidence type="ECO:0000313" key="5">
    <source>
        <dbReference type="Proteomes" id="UP000541470"/>
    </source>
</evidence>
<comment type="caution">
    <text evidence="4">The sequence shown here is derived from an EMBL/GenBank/DDBJ whole genome shotgun (WGS) entry which is preliminary data.</text>
</comment>
<dbReference type="PROSITE" id="PS50887">
    <property type="entry name" value="GGDEF"/>
    <property type="match status" value="1"/>
</dbReference>
<evidence type="ECO:0000256" key="1">
    <source>
        <dbReference type="ARBA" id="ARBA00012528"/>
    </source>
</evidence>
<accession>A0A7Y0AVD8</accession>
<reference evidence="4 5" key="1">
    <citation type="submission" date="2020-04" db="EMBL/GenBank/DDBJ databases">
        <title>Rhizobium sp. S-51 isolated from soil.</title>
        <authorList>
            <person name="Dahal R.H."/>
        </authorList>
    </citation>
    <scope>NUCLEOTIDE SEQUENCE [LARGE SCALE GENOMIC DNA]</scope>
    <source>
        <strain evidence="4 5">S-51</strain>
    </source>
</reference>
<keyword evidence="5" id="KW-1185">Reference proteome</keyword>
<dbReference type="CDD" id="cd01949">
    <property type="entry name" value="GGDEF"/>
    <property type="match status" value="1"/>
</dbReference>
<dbReference type="InterPro" id="IPR000160">
    <property type="entry name" value="GGDEF_dom"/>
</dbReference>
<dbReference type="Gene3D" id="3.30.70.270">
    <property type="match status" value="1"/>
</dbReference>
<name>A0A7Y0AVD8_9HYPH</name>
<dbReference type="PANTHER" id="PTHR45138">
    <property type="entry name" value="REGULATORY COMPONENTS OF SENSORY TRANSDUCTION SYSTEM"/>
    <property type="match status" value="1"/>
</dbReference>
<dbReference type="PANTHER" id="PTHR45138:SF9">
    <property type="entry name" value="DIGUANYLATE CYCLASE DGCM-RELATED"/>
    <property type="match status" value="1"/>
</dbReference>
<proteinExistence type="predicted"/>
<dbReference type="NCBIfam" id="TIGR00254">
    <property type="entry name" value="GGDEF"/>
    <property type="match status" value="1"/>
</dbReference>
<dbReference type="EMBL" id="JABBGK010000001">
    <property type="protein sequence ID" value="NML74181.1"/>
    <property type="molecule type" value="Genomic_DNA"/>
</dbReference>
<dbReference type="AlphaFoldDB" id="A0A7Y0AVD8"/>
<evidence type="ECO:0000259" key="3">
    <source>
        <dbReference type="PROSITE" id="PS50887"/>
    </source>
</evidence>
<dbReference type="SMART" id="SM00267">
    <property type="entry name" value="GGDEF"/>
    <property type="match status" value="1"/>
</dbReference>
<sequence>MQNDASAAQQHHAAQRAAAGHDLLQKVAGYMAKHMIGGLPRNYELVHEALSGRHPGLARDFASLGQRPSQHDLDQIGLKHRLVSHCGLAEEKLQSETSSVLEKIAEQVSLGVLHKQTFARALETILGSIREDENRGIAELIAELDFLNAATGDLLHAETELGLKLKAGLQQIEGASRAVEAARTATEKDRLTGLPNRIAFMNRLDALYNQDVPPADCALLIVDIDDFRSINHQFGEDAGNRLLQRLATIFRKTIKKHDFVARVDGDDFAFLLSGVSSEDAFTIAERLHAAVENNLVFATEHGSTHGGLGLSIGFALCNDADQPMQLFAHAEAALNGARANPRQPICGYPLERHGRHIGRHVA</sequence>
<dbReference type="GO" id="GO:0052621">
    <property type="term" value="F:diguanylate cyclase activity"/>
    <property type="evidence" value="ECO:0007669"/>
    <property type="project" value="UniProtKB-EC"/>
</dbReference>
<dbReference type="SUPFAM" id="SSF55073">
    <property type="entry name" value="Nucleotide cyclase"/>
    <property type="match status" value="1"/>
</dbReference>
<organism evidence="4 5">
    <name type="scientific">Rhizobium terricola</name>
    <dbReference type="NCBI Taxonomy" id="2728849"/>
    <lineage>
        <taxon>Bacteria</taxon>
        <taxon>Pseudomonadati</taxon>
        <taxon>Pseudomonadota</taxon>
        <taxon>Alphaproteobacteria</taxon>
        <taxon>Hyphomicrobiales</taxon>
        <taxon>Rhizobiaceae</taxon>
        <taxon>Rhizobium/Agrobacterium group</taxon>
        <taxon>Rhizobium</taxon>
    </lineage>
</organism>
<dbReference type="GO" id="GO:0043709">
    <property type="term" value="P:cell adhesion involved in single-species biofilm formation"/>
    <property type="evidence" value="ECO:0007669"/>
    <property type="project" value="TreeGrafter"/>
</dbReference>
<dbReference type="GO" id="GO:0005886">
    <property type="term" value="C:plasma membrane"/>
    <property type="evidence" value="ECO:0007669"/>
    <property type="project" value="TreeGrafter"/>
</dbReference>
<dbReference type="InterPro" id="IPR050469">
    <property type="entry name" value="Diguanylate_Cyclase"/>
</dbReference>